<dbReference type="Proteomes" id="UP000694005">
    <property type="component" value="Chromosome A08"/>
</dbReference>
<accession>A0A8D9HG79</accession>
<dbReference type="Gramene" id="A08p25840.2_BraZ1">
    <property type="protein sequence ID" value="A08p25840.2_BraZ1.CDS"/>
    <property type="gene ID" value="A08g25840.2_BraZ1"/>
</dbReference>
<reference evidence="2 3" key="1">
    <citation type="submission" date="2021-07" db="EMBL/GenBank/DDBJ databases">
        <authorList>
            <consortium name="Genoscope - CEA"/>
            <person name="William W."/>
        </authorList>
    </citation>
    <scope>NUCLEOTIDE SEQUENCE [LARGE SCALE GENOMIC DNA]</scope>
</reference>
<dbReference type="InterPro" id="IPR024964">
    <property type="entry name" value="CTLH/CRA"/>
</dbReference>
<dbReference type="EMBL" id="LS974624">
    <property type="protein sequence ID" value="CAG7898918.1"/>
    <property type="molecule type" value="Genomic_DNA"/>
</dbReference>
<dbReference type="AlphaFoldDB" id="A0A8D9HG79"/>
<dbReference type="Pfam" id="PF10607">
    <property type="entry name" value="CTLH"/>
    <property type="match status" value="1"/>
</dbReference>
<feature type="domain" description="CTLH" evidence="1">
    <location>
        <begin position="1"/>
        <end position="50"/>
    </location>
</feature>
<dbReference type="PROSITE" id="PS50897">
    <property type="entry name" value="CTLH"/>
    <property type="match status" value="1"/>
</dbReference>
<evidence type="ECO:0000313" key="2">
    <source>
        <dbReference type="EMBL" id="CAG7898918.1"/>
    </source>
</evidence>
<dbReference type="SMART" id="SM00668">
    <property type="entry name" value="CTLH"/>
    <property type="match status" value="1"/>
</dbReference>
<sequence length="71" mass="8389">MAVRKAVQNGNVEDAIEKVNDLNFETKSELFFHLQQQRVIELIRQEKPWSLLRRNFHHVAAREKHDCCGLC</sequence>
<organism evidence="2 3">
    <name type="scientific">Brassica campestris</name>
    <name type="common">Field mustard</name>
    <dbReference type="NCBI Taxonomy" id="3711"/>
    <lineage>
        <taxon>Eukaryota</taxon>
        <taxon>Viridiplantae</taxon>
        <taxon>Streptophyta</taxon>
        <taxon>Embryophyta</taxon>
        <taxon>Tracheophyta</taxon>
        <taxon>Spermatophyta</taxon>
        <taxon>Magnoliopsida</taxon>
        <taxon>eudicotyledons</taxon>
        <taxon>Gunneridae</taxon>
        <taxon>Pentapetalae</taxon>
        <taxon>rosids</taxon>
        <taxon>malvids</taxon>
        <taxon>Brassicales</taxon>
        <taxon>Brassicaceae</taxon>
        <taxon>Brassiceae</taxon>
        <taxon>Brassica</taxon>
    </lineage>
</organism>
<evidence type="ECO:0000259" key="1">
    <source>
        <dbReference type="PROSITE" id="PS50897"/>
    </source>
</evidence>
<proteinExistence type="predicted"/>
<evidence type="ECO:0000313" key="3">
    <source>
        <dbReference type="Proteomes" id="UP000694005"/>
    </source>
</evidence>
<dbReference type="InterPro" id="IPR006595">
    <property type="entry name" value="CTLH_C"/>
</dbReference>
<name>A0A8D9HG79_BRACM</name>
<protein>
    <recommendedName>
        <fullName evidence="1">CTLH domain-containing protein</fullName>
    </recommendedName>
</protein>
<gene>
    <name evidence="2" type="ORF">BRAPAZ1V2_A08P25840.2</name>
</gene>